<keyword evidence="11" id="KW-0614">Plasmid</keyword>
<evidence type="ECO:0000259" key="10">
    <source>
        <dbReference type="Pfam" id="PF04290"/>
    </source>
</evidence>
<reference evidence="11 12" key="1">
    <citation type="submission" date="2016-11" db="EMBL/GenBank/DDBJ databases">
        <title>Complete genome sequence of the aerobically denitrifying bacterium Chelatococcus daeguensis TAD1.</title>
        <authorList>
            <person name="Yang Y."/>
            <person name="Huang S."/>
            <person name="Lin E."/>
        </authorList>
    </citation>
    <scope>NUCLEOTIDE SEQUENCE [LARGE SCALE GENOMIC DNA]</scope>
    <source>
        <strain evidence="11 12">TAD1</strain>
        <plasmid evidence="12">ptad1</plasmid>
    </source>
</reference>
<keyword evidence="5 9" id="KW-0812">Transmembrane</keyword>
<organism evidence="11 12">
    <name type="scientific">Chelatococcus daeguensis</name>
    <dbReference type="NCBI Taxonomy" id="444444"/>
    <lineage>
        <taxon>Bacteria</taxon>
        <taxon>Pseudomonadati</taxon>
        <taxon>Pseudomonadota</taxon>
        <taxon>Alphaproteobacteria</taxon>
        <taxon>Hyphomicrobiales</taxon>
        <taxon>Chelatococcaceae</taxon>
        <taxon>Chelatococcus</taxon>
    </lineage>
</organism>
<dbReference type="PANTHER" id="PTHR35011:SF2">
    <property type="entry name" value="2,3-DIKETO-L-GULONATE TRAP TRANSPORTER SMALL PERMEASE PROTEIN YIAM"/>
    <property type="match status" value="1"/>
</dbReference>
<keyword evidence="7 9" id="KW-0472">Membrane</keyword>
<keyword evidence="3" id="KW-1003">Cell membrane</keyword>
<dbReference type="InterPro" id="IPR055348">
    <property type="entry name" value="DctQ"/>
</dbReference>
<dbReference type="KEGG" id="cdq:BOQ54_18370"/>
<keyword evidence="4 9" id="KW-0997">Cell inner membrane</keyword>
<dbReference type="InterPro" id="IPR007387">
    <property type="entry name" value="TRAP_DctQ"/>
</dbReference>
<dbReference type="GO" id="GO:0005886">
    <property type="term" value="C:plasma membrane"/>
    <property type="evidence" value="ECO:0007669"/>
    <property type="project" value="UniProtKB-SubCell"/>
</dbReference>
<feature type="domain" description="Tripartite ATP-independent periplasmic transporters DctQ component" evidence="10">
    <location>
        <begin position="30"/>
        <end position="160"/>
    </location>
</feature>
<evidence type="ECO:0000256" key="9">
    <source>
        <dbReference type="RuleBase" id="RU369079"/>
    </source>
</evidence>
<evidence type="ECO:0000313" key="12">
    <source>
        <dbReference type="Proteomes" id="UP000182703"/>
    </source>
</evidence>
<feature type="transmembrane region" description="Helical" evidence="9">
    <location>
        <begin position="93"/>
        <end position="117"/>
    </location>
</feature>
<evidence type="ECO:0000256" key="1">
    <source>
        <dbReference type="ARBA" id="ARBA00004429"/>
    </source>
</evidence>
<proteinExistence type="inferred from homology"/>
<keyword evidence="6 9" id="KW-1133">Transmembrane helix</keyword>
<evidence type="ECO:0000256" key="7">
    <source>
        <dbReference type="ARBA" id="ARBA00023136"/>
    </source>
</evidence>
<evidence type="ECO:0000256" key="6">
    <source>
        <dbReference type="ARBA" id="ARBA00022989"/>
    </source>
</evidence>
<evidence type="ECO:0000313" key="11">
    <source>
        <dbReference type="EMBL" id="APF39458.1"/>
    </source>
</evidence>
<geneLocation type="plasmid" evidence="12">
    <name>ptad1</name>
</geneLocation>
<dbReference type="AlphaFoldDB" id="A0AAC9P0P8"/>
<accession>A0AAC9P0P8</accession>
<comment type="subcellular location">
    <subcellularLocation>
        <location evidence="1 9">Cell inner membrane</location>
        <topology evidence="1 9">Multi-pass membrane protein</topology>
    </subcellularLocation>
</comment>
<dbReference type="EMBL" id="CP018096">
    <property type="protein sequence ID" value="APF39458.1"/>
    <property type="molecule type" value="Genomic_DNA"/>
</dbReference>
<dbReference type="RefSeq" id="WP_055458610.1">
    <property type="nucleotide sequence ID" value="NZ_CP018096.1"/>
</dbReference>
<dbReference type="GO" id="GO:0015740">
    <property type="term" value="P:C4-dicarboxylate transport"/>
    <property type="evidence" value="ECO:0007669"/>
    <property type="project" value="TreeGrafter"/>
</dbReference>
<dbReference type="PANTHER" id="PTHR35011">
    <property type="entry name" value="2,3-DIKETO-L-GULONATE TRAP TRANSPORTER SMALL PERMEASE PROTEIN YIAM"/>
    <property type="match status" value="1"/>
</dbReference>
<keyword evidence="2 9" id="KW-0813">Transport</keyword>
<dbReference type="Proteomes" id="UP000182703">
    <property type="component" value="Plasmid pTAD1"/>
</dbReference>
<evidence type="ECO:0000256" key="2">
    <source>
        <dbReference type="ARBA" id="ARBA00022448"/>
    </source>
</evidence>
<evidence type="ECO:0000256" key="5">
    <source>
        <dbReference type="ARBA" id="ARBA00022692"/>
    </source>
</evidence>
<evidence type="ECO:0000256" key="4">
    <source>
        <dbReference type="ARBA" id="ARBA00022519"/>
    </source>
</evidence>
<feature type="transmembrane region" description="Helical" evidence="9">
    <location>
        <begin position="137"/>
        <end position="158"/>
    </location>
</feature>
<feature type="transmembrane region" description="Helical" evidence="9">
    <location>
        <begin position="54"/>
        <end position="72"/>
    </location>
</feature>
<comment type="function">
    <text evidence="9">Part of the tripartite ATP-independent periplasmic (TRAP) transport system.</text>
</comment>
<protein>
    <recommendedName>
        <fullName evidence="9">TRAP transporter small permease protein</fullName>
    </recommendedName>
</protein>
<name>A0AAC9P0P8_9HYPH</name>
<gene>
    <name evidence="11" type="ORF">BOQ54_18370</name>
</gene>
<comment type="subunit">
    <text evidence="9">The complex comprises the extracytoplasmic solute receptor protein and the two transmembrane proteins.</text>
</comment>
<dbReference type="GO" id="GO:0022857">
    <property type="term" value="F:transmembrane transporter activity"/>
    <property type="evidence" value="ECO:0007669"/>
    <property type="project" value="UniProtKB-UniRule"/>
</dbReference>
<evidence type="ECO:0000256" key="8">
    <source>
        <dbReference type="ARBA" id="ARBA00038436"/>
    </source>
</evidence>
<sequence>MGTGLGVIRRLHRALDALVLAITVPLMVVMLGCVVWQVLGRYFFGASTSYTDEIARFTFIWVSLLGAAYVLGRRGHIAITALTQLLSFGPRRVLEWIIALLVVGFSVAVMVYGGYALTERAARLVQVSPALQVSMGLVYSVIPISGALTALYAALVLAQWASGGEVAEDHVSLD</sequence>
<feature type="transmembrane region" description="Helical" evidence="9">
    <location>
        <begin position="17"/>
        <end position="39"/>
    </location>
</feature>
<keyword evidence="12" id="KW-1185">Reference proteome</keyword>
<dbReference type="Pfam" id="PF04290">
    <property type="entry name" value="DctQ"/>
    <property type="match status" value="1"/>
</dbReference>
<evidence type="ECO:0000256" key="3">
    <source>
        <dbReference type="ARBA" id="ARBA00022475"/>
    </source>
</evidence>
<comment type="similarity">
    <text evidence="8 9">Belongs to the TRAP transporter small permease family.</text>
</comment>